<dbReference type="SUPFAM" id="SSF117143">
    <property type="entry name" value="Flagellar hook protein flgE"/>
    <property type="match status" value="1"/>
</dbReference>
<feature type="region of interest" description="Disordered" evidence="9">
    <location>
        <begin position="198"/>
        <end position="217"/>
    </location>
</feature>
<reference evidence="13" key="2">
    <citation type="submission" date="2020-09" db="EMBL/GenBank/DDBJ databases">
        <authorList>
            <person name="Sun Q."/>
            <person name="Zhou Y."/>
        </authorList>
    </citation>
    <scope>NUCLEOTIDE SEQUENCE</scope>
    <source>
        <strain evidence="13">CGMCC 1.15425</strain>
    </source>
</reference>
<sequence>MHAALYISKTGLSAQDTRLAAISNNLANVATAGFKKDRVVFEDLLYQIQRQPGASSSQSTELPSGMQIGTGVRVSSSQKLFTQGALQTTGEALDIGVNGRGFFEIMMPDGSSAYTRDGQFQVNANGEIVTGQGHILNPGLTVPADAQTITVGQDGVVTVKLPGQPEPVNIGNINLVDFVNPSGLQAMGGNLYSETIASGNPQQSTPGQNGMGRLAQGSVESSNVEVVEELVDMITTQRAYEMNSKAISTADQMLQFVTQNL</sequence>
<dbReference type="Proteomes" id="UP000627715">
    <property type="component" value="Unassembled WGS sequence"/>
</dbReference>
<evidence type="ECO:0000256" key="2">
    <source>
        <dbReference type="ARBA" id="ARBA00009677"/>
    </source>
</evidence>
<comment type="subunit">
    <text evidence="5 8">The basal body constitutes a major portion of the flagellar organelle and consists of four rings (L,P,S, and M) mounted on a central rod. The rod consists of about 26 subunits of FlgG in the distal portion, and FlgB, FlgC and FlgF are thought to build up the proximal portion of the rod with about 6 subunits each.</text>
</comment>
<dbReference type="NCBIfam" id="TIGR02488">
    <property type="entry name" value="flgG_G_neg"/>
    <property type="match status" value="1"/>
</dbReference>
<keyword evidence="4 8" id="KW-0975">Bacterial flagellum</keyword>
<dbReference type="GO" id="GO:0009426">
    <property type="term" value="C:bacterial-type flagellum basal body, distal rod"/>
    <property type="evidence" value="ECO:0007669"/>
    <property type="project" value="UniProtKB-UniRule"/>
</dbReference>
<evidence type="ECO:0000256" key="9">
    <source>
        <dbReference type="SAM" id="MobiDB-lite"/>
    </source>
</evidence>
<dbReference type="GO" id="GO:0071978">
    <property type="term" value="P:bacterial-type flagellum-dependent swarming motility"/>
    <property type="evidence" value="ECO:0007669"/>
    <property type="project" value="TreeGrafter"/>
</dbReference>
<evidence type="ECO:0000313" key="13">
    <source>
        <dbReference type="EMBL" id="GGG57290.1"/>
    </source>
</evidence>
<reference evidence="13" key="1">
    <citation type="journal article" date="2014" name="Int. J. Syst. Evol. Microbiol.">
        <title>Complete genome sequence of Corynebacterium casei LMG S-19264T (=DSM 44701T), isolated from a smear-ripened cheese.</title>
        <authorList>
            <consortium name="US DOE Joint Genome Institute (JGI-PGF)"/>
            <person name="Walter F."/>
            <person name="Albersmeier A."/>
            <person name="Kalinowski J."/>
            <person name="Ruckert C."/>
        </authorList>
    </citation>
    <scope>NUCLEOTIDE SEQUENCE</scope>
    <source>
        <strain evidence="13">CGMCC 1.15425</strain>
    </source>
</reference>
<dbReference type="Pfam" id="PF00460">
    <property type="entry name" value="Flg_bb_rod"/>
    <property type="match status" value="1"/>
</dbReference>
<keyword evidence="13" id="KW-0966">Cell projection</keyword>
<evidence type="ECO:0000256" key="4">
    <source>
        <dbReference type="ARBA" id="ARBA00023143"/>
    </source>
</evidence>
<proteinExistence type="inferred from homology"/>
<name>A0A917LUG7_9GAMM</name>
<comment type="subcellular location">
    <subcellularLocation>
        <location evidence="1 8">Bacterial flagellum basal body</location>
    </subcellularLocation>
</comment>
<dbReference type="InterPro" id="IPR037925">
    <property type="entry name" value="FlgE/F/G-like"/>
</dbReference>
<dbReference type="AlphaFoldDB" id="A0A917LUG7"/>
<evidence type="ECO:0000259" key="12">
    <source>
        <dbReference type="Pfam" id="PF22692"/>
    </source>
</evidence>
<dbReference type="InterPro" id="IPR010930">
    <property type="entry name" value="Flg_bb/hook_C_dom"/>
</dbReference>
<evidence type="ECO:0000256" key="8">
    <source>
        <dbReference type="RuleBase" id="RU362116"/>
    </source>
</evidence>
<dbReference type="InterPro" id="IPR053967">
    <property type="entry name" value="LlgE_F_G-like_D1"/>
</dbReference>
<dbReference type="InterPro" id="IPR001444">
    <property type="entry name" value="Flag_bb_rod_N"/>
</dbReference>
<evidence type="ECO:0000313" key="14">
    <source>
        <dbReference type="Proteomes" id="UP000627715"/>
    </source>
</evidence>
<feature type="domain" description="Flagellar basal-body/hook protein C-terminal" evidence="11">
    <location>
        <begin position="215"/>
        <end position="259"/>
    </location>
</feature>
<dbReference type="Pfam" id="PF06429">
    <property type="entry name" value="Flg_bbr_C"/>
    <property type="match status" value="1"/>
</dbReference>
<evidence type="ECO:0000256" key="1">
    <source>
        <dbReference type="ARBA" id="ARBA00004117"/>
    </source>
</evidence>
<dbReference type="OrthoDB" id="9804559at2"/>
<dbReference type="InterPro" id="IPR019776">
    <property type="entry name" value="Flagellar_basal_body_rod_CS"/>
</dbReference>
<gene>
    <name evidence="13" type="primary">flgG</name>
    <name evidence="13" type="ORF">GCM10011403_13150</name>
</gene>
<dbReference type="PANTHER" id="PTHR30435">
    <property type="entry name" value="FLAGELLAR PROTEIN"/>
    <property type="match status" value="1"/>
</dbReference>
<protein>
    <recommendedName>
        <fullName evidence="3 7">Flagellar basal-body rod protein FlgG</fullName>
    </recommendedName>
    <alternativeName>
        <fullName evidence="6 8">Distal rod protein</fullName>
    </alternativeName>
</protein>
<dbReference type="InterPro" id="IPR012834">
    <property type="entry name" value="FlgG_G_neg"/>
</dbReference>
<comment type="similarity">
    <text evidence="2 8">Belongs to the flagella basal body rod proteins family.</text>
</comment>
<evidence type="ECO:0000259" key="10">
    <source>
        <dbReference type="Pfam" id="PF00460"/>
    </source>
</evidence>
<dbReference type="NCBIfam" id="TIGR03506">
    <property type="entry name" value="FlgEFG_subfam"/>
    <property type="match status" value="2"/>
</dbReference>
<accession>A0A917LUG7</accession>
<evidence type="ECO:0000256" key="3">
    <source>
        <dbReference type="ARBA" id="ARBA00017948"/>
    </source>
</evidence>
<comment type="caution">
    <text evidence="13">The sequence shown here is derived from an EMBL/GenBank/DDBJ whole genome shotgun (WGS) entry which is preliminary data.</text>
</comment>
<keyword evidence="14" id="KW-1185">Reference proteome</keyword>
<evidence type="ECO:0000256" key="6">
    <source>
        <dbReference type="ARBA" id="ARBA00032912"/>
    </source>
</evidence>
<evidence type="ECO:0000259" key="11">
    <source>
        <dbReference type="Pfam" id="PF06429"/>
    </source>
</evidence>
<dbReference type="RefSeq" id="WP_068813058.1">
    <property type="nucleotide sequence ID" value="NZ_BMIY01000005.1"/>
</dbReference>
<feature type="domain" description="Flagellar hook protein FlgE/F/G-like D1" evidence="12">
    <location>
        <begin position="97"/>
        <end position="159"/>
    </location>
</feature>
<evidence type="ECO:0000256" key="7">
    <source>
        <dbReference type="NCBIfam" id="TIGR02488"/>
    </source>
</evidence>
<feature type="domain" description="Flagellar basal body rod protein N-terminal" evidence="10">
    <location>
        <begin position="5"/>
        <end position="35"/>
    </location>
</feature>
<dbReference type="Pfam" id="PF22692">
    <property type="entry name" value="LlgE_F_G_D1"/>
    <property type="match status" value="1"/>
</dbReference>
<organism evidence="13 14">
    <name type="scientific">Pseudohongiella nitratireducens</name>
    <dbReference type="NCBI Taxonomy" id="1768907"/>
    <lineage>
        <taxon>Bacteria</taxon>
        <taxon>Pseudomonadati</taxon>
        <taxon>Pseudomonadota</taxon>
        <taxon>Gammaproteobacteria</taxon>
        <taxon>Pseudomonadales</taxon>
        <taxon>Pseudohongiellaceae</taxon>
        <taxon>Pseudohongiella</taxon>
    </lineage>
</organism>
<dbReference type="PANTHER" id="PTHR30435:SF19">
    <property type="entry name" value="FLAGELLAR BASAL-BODY ROD PROTEIN FLGG"/>
    <property type="match status" value="1"/>
</dbReference>
<keyword evidence="13" id="KW-0282">Flagellum</keyword>
<evidence type="ECO:0000256" key="5">
    <source>
        <dbReference type="ARBA" id="ARBA00025933"/>
    </source>
</evidence>
<keyword evidence="13" id="KW-0969">Cilium</keyword>
<dbReference type="PROSITE" id="PS00588">
    <property type="entry name" value="FLAGELLA_BB_ROD"/>
    <property type="match status" value="1"/>
</dbReference>
<feature type="compositionally biased region" description="Polar residues" evidence="9">
    <location>
        <begin position="198"/>
        <end position="208"/>
    </location>
</feature>
<dbReference type="EMBL" id="BMIY01000005">
    <property type="protein sequence ID" value="GGG57290.1"/>
    <property type="molecule type" value="Genomic_DNA"/>
</dbReference>
<dbReference type="InterPro" id="IPR020013">
    <property type="entry name" value="Flagellar_FlgE/F/G"/>
</dbReference>